<dbReference type="OrthoDB" id="63962at2"/>
<protein>
    <recommendedName>
        <fullName evidence="5">Alpha/beta hydrolase</fullName>
    </recommendedName>
</protein>
<reference evidence="2 4" key="2">
    <citation type="submission" date="2020-07" db="EMBL/GenBank/DDBJ databases">
        <title>Sequencing the genomes of 1000 actinobacteria strains.</title>
        <authorList>
            <person name="Klenk H.-P."/>
        </authorList>
    </citation>
    <scope>NUCLEOTIDE SEQUENCE [LARGE SCALE GENOMIC DNA]</scope>
    <source>
        <strain evidence="2 4">DSM 10309</strain>
    </source>
</reference>
<dbReference type="Proteomes" id="UP000522688">
    <property type="component" value="Unassembled WGS sequence"/>
</dbReference>
<proteinExistence type="predicted"/>
<evidence type="ECO:0008006" key="5">
    <source>
        <dbReference type="Google" id="ProtNLM"/>
    </source>
</evidence>
<comment type="caution">
    <text evidence="2">The sequence shown here is derived from an EMBL/GenBank/DDBJ whole genome shotgun (WGS) entry which is preliminary data.</text>
</comment>
<dbReference type="AlphaFoldDB" id="A0A7W3JKI4"/>
<name>A0A7W3JKI4_9MICO</name>
<dbReference type="Proteomes" id="UP000321154">
    <property type="component" value="Unassembled WGS sequence"/>
</dbReference>
<sequence>MSPDPTAAPRPALVALRDTDPTADVSASTASILTETFDVVVVDLPAVDAVGDDRATSVVRAVRASGAARWLLAAHGSGGAVASEVAAMTMSGEAGLFGFAGLVLVGSASAGDRLDVPTLLVDDAVIDHADGLAEAVTSFWRDHAGHGPAASRDFADVIASTHTSPQTRAILARRALADDPGYQPQVLTTTQLDTLRLVADLVVPQRAPSPDAAIDLAARIDADQAAGASDGWRNAALPPDAEAYRRGLDALADLRLLDTADRKARVAAIVAGEFEPADGELTAEQMQLWFEDARVDLVRGWLAHPATMERIGFDGFANGGPGGALFQGFDLLGADRREQWEPTMEAVR</sequence>
<dbReference type="EMBL" id="JACGWW010000005">
    <property type="protein sequence ID" value="MBA8814520.1"/>
    <property type="molecule type" value="Genomic_DNA"/>
</dbReference>
<organism evidence="2 4">
    <name type="scientific">Frigoribacterium faeni</name>
    <dbReference type="NCBI Taxonomy" id="145483"/>
    <lineage>
        <taxon>Bacteria</taxon>
        <taxon>Bacillati</taxon>
        <taxon>Actinomycetota</taxon>
        <taxon>Actinomycetes</taxon>
        <taxon>Micrococcales</taxon>
        <taxon>Microbacteriaceae</taxon>
        <taxon>Frigoribacterium</taxon>
    </lineage>
</organism>
<dbReference type="RefSeq" id="WP_146856607.1">
    <property type="nucleotide sequence ID" value="NZ_BAAAHR010000004.1"/>
</dbReference>
<evidence type="ECO:0000313" key="4">
    <source>
        <dbReference type="Proteomes" id="UP000522688"/>
    </source>
</evidence>
<evidence type="ECO:0000313" key="2">
    <source>
        <dbReference type="EMBL" id="MBA8814520.1"/>
    </source>
</evidence>
<dbReference type="EMBL" id="BJUV01000032">
    <property type="protein sequence ID" value="GEK84277.1"/>
    <property type="molecule type" value="Genomic_DNA"/>
</dbReference>
<dbReference type="InterPro" id="IPR029058">
    <property type="entry name" value="AB_hydrolase_fold"/>
</dbReference>
<dbReference type="SUPFAM" id="SSF53474">
    <property type="entry name" value="alpha/beta-Hydrolases"/>
    <property type="match status" value="1"/>
</dbReference>
<keyword evidence="3" id="KW-1185">Reference proteome</keyword>
<accession>A0A7W3JKI4</accession>
<gene>
    <name evidence="2" type="ORF">FB463_002793</name>
    <name evidence="1" type="ORF">FFA01_25860</name>
</gene>
<reference evidence="1 3" key="1">
    <citation type="submission" date="2019-07" db="EMBL/GenBank/DDBJ databases">
        <title>Whole genome shotgun sequence of Frigoribacterium faeni NBRC 103066.</title>
        <authorList>
            <person name="Hosoyama A."/>
            <person name="Uohara A."/>
            <person name="Ohji S."/>
            <person name="Ichikawa N."/>
        </authorList>
    </citation>
    <scope>NUCLEOTIDE SEQUENCE [LARGE SCALE GENOMIC DNA]</scope>
    <source>
        <strain evidence="1 3">NBRC 103066</strain>
    </source>
</reference>
<evidence type="ECO:0000313" key="1">
    <source>
        <dbReference type="EMBL" id="GEK84277.1"/>
    </source>
</evidence>
<evidence type="ECO:0000313" key="3">
    <source>
        <dbReference type="Proteomes" id="UP000321154"/>
    </source>
</evidence>